<evidence type="ECO:0000256" key="1">
    <source>
        <dbReference type="SAM" id="MobiDB-lite"/>
    </source>
</evidence>
<feature type="compositionally biased region" description="Acidic residues" evidence="1">
    <location>
        <begin position="80"/>
        <end position="102"/>
    </location>
</feature>
<keyword evidence="3" id="KW-1185">Reference proteome</keyword>
<protein>
    <submittedName>
        <fullName evidence="2">Uncharacterized protein</fullName>
    </submittedName>
</protein>
<feature type="region of interest" description="Disordered" evidence="1">
    <location>
        <begin position="19"/>
        <end position="113"/>
    </location>
</feature>
<evidence type="ECO:0000313" key="3">
    <source>
        <dbReference type="Proteomes" id="UP001497482"/>
    </source>
</evidence>
<feature type="compositionally biased region" description="Low complexity" evidence="1">
    <location>
        <begin position="38"/>
        <end position="48"/>
    </location>
</feature>
<gene>
    <name evidence="2" type="ORF">KC01_LOCUS12510</name>
</gene>
<sequence>MSKDQRRRALIKEESSYIKRKEEPQEVTIKEEEEQLPVSVLKSSTVSVKTEESSLFQTEFKEEEPQDINTDPHLHPQTEGDTEYSDNDEERGAETNCSDDEDFFNHHFELPRV</sequence>
<dbReference type="Proteomes" id="UP001497482">
    <property type="component" value="Chromosome 15"/>
</dbReference>
<feature type="compositionally biased region" description="Basic and acidic residues" evidence="1">
    <location>
        <begin position="19"/>
        <end position="30"/>
    </location>
</feature>
<proteinExistence type="predicted"/>
<organism evidence="2 3">
    <name type="scientific">Knipowitschia caucasica</name>
    <name type="common">Caucasian dwarf goby</name>
    <name type="synonym">Pomatoschistus caucasicus</name>
    <dbReference type="NCBI Taxonomy" id="637954"/>
    <lineage>
        <taxon>Eukaryota</taxon>
        <taxon>Metazoa</taxon>
        <taxon>Chordata</taxon>
        <taxon>Craniata</taxon>
        <taxon>Vertebrata</taxon>
        <taxon>Euteleostomi</taxon>
        <taxon>Actinopterygii</taxon>
        <taxon>Neopterygii</taxon>
        <taxon>Teleostei</taxon>
        <taxon>Neoteleostei</taxon>
        <taxon>Acanthomorphata</taxon>
        <taxon>Gobiaria</taxon>
        <taxon>Gobiiformes</taxon>
        <taxon>Gobioidei</taxon>
        <taxon>Gobiidae</taxon>
        <taxon>Gobiinae</taxon>
        <taxon>Knipowitschia</taxon>
    </lineage>
</organism>
<feature type="compositionally biased region" description="Basic and acidic residues" evidence="1">
    <location>
        <begin position="103"/>
        <end position="113"/>
    </location>
</feature>
<dbReference type="AlphaFoldDB" id="A0AAV2JYK4"/>
<reference evidence="2 3" key="1">
    <citation type="submission" date="2024-04" db="EMBL/GenBank/DDBJ databases">
        <authorList>
            <person name="Waldvogel A.-M."/>
            <person name="Schoenle A."/>
        </authorList>
    </citation>
    <scope>NUCLEOTIDE SEQUENCE [LARGE SCALE GENOMIC DNA]</scope>
</reference>
<name>A0AAV2JYK4_KNICA</name>
<dbReference type="EMBL" id="OZ035837">
    <property type="protein sequence ID" value="CAL1581781.1"/>
    <property type="molecule type" value="Genomic_DNA"/>
</dbReference>
<accession>A0AAV2JYK4</accession>
<evidence type="ECO:0000313" key="2">
    <source>
        <dbReference type="EMBL" id="CAL1581781.1"/>
    </source>
</evidence>